<feature type="compositionally biased region" description="Polar residues" evidence="3">
    <location>
        <begin position="1"/>
        <end position="11"/>
    </location>
</feature>
<dbReference type="GO" id="GO:0005737">
    <property type="term" value="C:cytoplasm"/>
    <property type="evidence" value="ECO:0007669"/>
    <property type="project" value="TreeGrafter"/>
</dbReference>
<dbReference type="InterPro" id="IPR016698">
    <property type="entry name" value="Numb/numb-like"/>
</dbReference>
<feature type="region of interest" description="Disordered" evidence="3">
    <location>
        <begin position="1"/>
        <end position="74"/>
    </location>
</feature>
<feature type="compositionally biased region" description="Polar residues" evidence="3">
    <location>
        <begin position="52"/>
        <end position="72"/>
    </location>
</feature>
<comment type="caution">
    <text evidence="5">The sequence shown here is derived from an EMBL/GenBank/DDBJ whole genome shotgun (WGS) entry which is preliminary data.</text>
</comment>
<organism evidence="5 6">
    <name type="scientific">Rotaria magnacalcarata</name>
    <dbReference type="NCBI Taxonomy" id="392030"/>
    <lineage>
        <taxon>Eukaryota</taxon>
        <taxon>Metazoa</taxon>
        <taxon>Spiralia</taxon>
        <taxon>Gnathifera</taxon>
        <taxon>Rotifera</taxon>
        <taxon>Eurotatoria</taxon>
        <taxon>Bdelloidea</taxon>
        <taxon>Philodinida</taxon>
        <taxon>Philodinidae</taxon>
        <taxon>Rotaria</taxon>
    </lineage>
</organism>
<dbReference type="Gene3D" id="2.30.29.30">
    <property type="entry name" value="Pleckstrin-homology domain (PH domain)/Phosphotyrosine-binding domain (PTB)"/>
    <property type="match status" value="1"/>
</dbReference>
<evidence type="ECO:0000313" key="6">
    <source>
        <dbReference type="Proteomes" id="UP000676336"/>
    </source>
</evidence>
<dbReference type="EMBL" id="CAJOBI010018206">
    <property type="protein sequence ID" value="CAF4199223.1"/>
    <property type="molecule type" value="Genomic_DNA"/>
</dbReference>
<proteinExistence type="predicted"/>
<evidence type="ECO:0000256" key="3">
    <source>
        <dbReference type="SAM" id="MobiDB-lite"/>
    </source>
</evidence>
<accession>A0A8S2S2P9</accession>
<dbReference type="Pfam" id="PF00640">
    <property type="entry name" value="PID"/>
    <property type="match status" value="1"/>
</dbReference>
<dbReference type="PROSITE" id="PS01179">
    <property type="entry name" value="PID"/>
    <property type="match status" value="1"/>
</dbReference>
<dbReference type="InterPro" id="IPR011993">
    <property type="entry name" value="PH-like_dom_sf"/>
</dbReference>
<dbReference type="PANTHER" id="PTHR47368:SF2">
    <property type="entry name" value="PID DOMAIN-CONTAINING PROTEIN"/>
    <property type="match status" value="1"/>
</dbReference>
<name>A0A8S2S2P9_9BILA</name>
<reference evidence="5" key="1">
    <citation type="submission" date="2021-02" db="EMBL/GenBank/DDBJ databases">
        <authorList>
            <person name="Nowell W R."/>
        </authorList>
    </citation>
    <scope>NUCLEOTIDE SEQUENCE</scope>
</reference>
<dbReference type="SUPFAM" id="SSF50729">
    <property type="entry name" value="PH domain-like"/>
    <property type="match status" value="1"/>
</dbReference>
<feature type="domain" description="PID" evidence="4">
    <location>
        <begin position="84"/>
        <end position="212"/>
    </location>
</feature>
<dbReference type="SMART" id="SM00462">
    <property type="entry name" value="PTB"/>
    <property type="match status" value="1"/>
</dbReference>
<dbReference type="PANTHER" id="PTHR47368">
    <property type="entry name" value="NUMB"/>
    <property type="match status" value="1"/>
</dbReference>
<dbReference type="InterPro" id="IPR006020">
    <property type="entry name" value="PTB/PI_dom"/>
</dbReference>
<dbReference type="FunFam" id="2.30.29.30:FF:000486">
    <property type="entry name" value="Numb-related protein 1"/>
    <property type="match status" value="1"/>
</dbReference>
<protein>
    <recommendedName>
        <fullName evidence="4">PID domain-containing protein</fullName>
    </recommendedName>
</protein>
<evidence type="ECO:0000256" key="1">
    <source>
        <dbReference type="ARBA" id="ARBA00022473"/>
    </source>
</evidence>
<gene>
    <name evidence="5" type="ORF">SMN809_LOCUS21816</name>
</gene>
<feature type="compositionally biased region" description="Basic residues" evidence="3">
    <location>
        <begin position="14"/>
        <end position="33"/>
    </location>
</feature>
<feature type="non-terminal residue" evidence="5">
    <location>
        <position position="1"/>
    </location>
</feature>
<keyword evidence="2" id="KW-0597">Phosphoprotein</keyword>
<sequence length="364" mass="40983">NFSSSLQNTDLTQRKKHHRMDRLRRTLSFRSRRKENLPNNNNNNNNNNNSNTLPTKNDKSLNSTNGNKPSQWQDDEQAVRMGTCSFNVKYLGSVEVQESRGMYVCEQAIQALLNQKVKHIKAVLHISCDALRVVDQTNKKGLIVDQTIEKVSFCAPDHRHEKGFAYICRDGTTRRWLCHCFLATKETGERLSHAVGCAFQVCLERKQKRDSECGVTAEYTQNGTSFTRFGSFRTTSIAERIIDPQSAIVVDHNHFPLPITKPSIIPLSSSIKNENISPNIWPTIPLSIIPEQSQQANTTATSINDAFDSNLSALVQSNHPINPFSPYGYSVAAQAQSSNGNHQQLPIFTPKRGSNPFDDDLIRR</sequence>
<keyword evidence="1" id="KW-0217">Developmental protein</keyword>
<evidence type="ECO:0000259" key="4">
    <source>
        <dbReference type="PROSITE" id="PS01179"/>
    </source>
</evidence>
<dbReference type="Proteomes" id="UP000676336">
    <property type="component" value="Unassembled WGS sequence"/>
</dbReference>
<evidence type="ECO:0000313" key="5">
    <source>
        <dbReference type="EMBL" id="CAF4199223.1"/>
    </source>
</evidence>
<feature type="region of interest" description="Disordered" evidence="3">
    <location>
        <begin position="340"/>
        <end position="364"/>
    </location>
</feature>
<dbReference type="AlphaFoldDB" id="A0A8S2S2P9"/>
<dbReference type="CDD" id="cd01268">
    <property type="entry name" value="PTB_Numb"/>
    <property type="match status" value="1"/>
</dbReference>
<feature type="compositionally biased region" description="Low complexity" evidence="3">
    <location>
        <begin position="39"/>
        <end position="51"/>
    </location>
</feature>
<evidence type="ECO:0000256" key="2">
    <source>
        <dbReference type="ARBA" id="ARBA00022553"/>
    </source>
</evidence>